<dbReference type="InterPro" id="IPR039421">
    <property type="entry name" value="Type_1_exporter"/>
</dbReference>
<name>A0A5D4R8B0_9BACI</name>
<keyword evidence="2" id="KW-0813">Transport</keyword>
<evidence type="ECO:0000256" key="6">
    <source>
        <dbReference type="ARBA" id="ARBA00022840"/>
    </source>
</evidence>
<dbReference type="PROSITE" id="PS50929">
    <property type="entry name" value="ABC_TM1F"/>
    <property type="match status" value="1"/>
</dbReference>
<dbReference type="GO" id="GO:0005886">
    <property type="term" value="C:plasma membrane"/>
    <property type="evidence" value="ECO:0007669"/>
    <property type="project" value="UniProtKB-SubCell"/>
</dbReference>
<sequence>MKERNALEDSFIQNIYKQNQQNSLKVLIGLYKGHALKLFYSAVLFTIKHIPAWVMPIAIANVINAATNHGGNGIRTIYINAIVMIVLVLQNILSNYYHTKLHSYAIRSVESGLRASLIKKLQELSIPYQKEMQSGRLQSKIMRDVEAVQTLSSQVFVSLLNIFINLIAALAITLYNSPVVFLFFILTVPISALIIVIFRKKIKNSNSEFRQEMEETSARVIEMIELVPIARAHALEKQEVKRLNHRFQQILLKGFHLDIIQSLFGSVNWASFQIFQIICLVFTGILAYRGSITPGEVVMYQTYFTTVVNSVSGMITLIPTIAKGLESVKSIGEILTAGEVENYENKPKLKKVHGSFSIQSVSFRYPGTYENTLQDITIEVKQGETIAFVGESGSGKSTILNLLIGFIQPSEGKILLDGHDLAEIDLRSFRNHLAVVPQSTILFSGTIRQNVTYGKLSVTEDELKRVLKAANLWEVVKKLPDGLETRIGEHGDKLSGGQRQRISIARALIRDPEVIILDEATSALDSHSERKIQEALDTLTRGRTTFIVAHRFSTIRNADKIAVIQDGRCVEFGTYEELMHQQGSFYELKQLQM</sequence>
<dbReference type="GO" id="GO:0005524">
    <property type="term" value="F:ATP binding"/>
    <property type="evidence" value="ECO:0007669"/>
    <property type="project" value="UniProtKB-KW"/>
</dbReference>
<dbReference type="FunFam" id="3.40.50.300:FF:000221">
    <property type="entry name" value="Multidrug ABC transporter ATP-binding protein"/>
    <property type="match status" value="1"/>
</dbReference>
<evidence type="ECO:0000256" key="4">
    <source>
        <dbReference type="ARBA" id="ARBA00022692"/>
    </source>
</evidence>
<dbReference type="SMART" id="SM00382">
    <property type="entry name" value="AAA"/>
    <property type="match status" value="1"/>
</dbReference>
<gene>
    <name evidence="12" type="ORF">FZD51_11555</name>
</gene>
<dbReference type="GO" id="GO:0140359">
    <property type="term" value="F:ABC-type transporter activity"/>
    <property type="evidence" value="ECO:0007669"/>
    <property type="project" value="InterPro"/>
</dbReference>
<protein>
    <submittedName>
        <fullName evidence="12">ABC transporter ATP-binding protein</fullName>
    </submittedName>
</protein>
<dbReference type="InterPro" id="IPR027417">
    <property type="entry name" value="P-loop_NTPase"/>
</dbReference>
<organism evidence="12 13">
    <name type="scientific">Bacillus infantis</name>
    <dbReference type="NCBI Taxonomy" id="324767"/>
    <lineage>
        <taxon>Bacteria</taxon>
        <taxon>Bacillati</taxon>
        <taxon>Bacillota</taxon>
        <taxon>Bacilli</taxon>
        <taxon>Bacillales</taxon>
        <taxon>Bacillaceae</taxon>
        <taxon>Bacillus</taxon>
    </lineage>
</organism>
<keyword evidence="8 9" id="KW-0472">Membrane</keyword>
<feature type="transmembrane region" description="Helical" evidence="9">
    <location>
        <begin position="77"/>
        <end position="97"/>
    </location>
</feature>
<evidence type="ECO:0000259" key="11">
    <source>
        <dbReference type="PROSITE" id="PS50929"/>
    </source>
</evidence>
<comment type="caution">
    <text evidence="12">The sequence shown here is derived from an EMBL/GenBank/DDBJ whole genome shotgun (WGS) entry which is preliminary data.</text>
</comment>
<keyword evidence="3" id="KW-1003">Cell membrane</keyword>
<evidence type="ECO:0000313" key="13">
    <source>
        <dbReference type="Proteomes" id="UP000322139"/>
    </source>
</evidence>
<dbReference type="InterPro" id="IPR003593">
    <property type="entry name" value="AAA+_ATPase"/>
</dbReference>
<feature type="transmembrane region" description="Helical" evidence="9">
    <location>
        <begin position="269"/>
        <end position="288"/>
    </location>
</feature>
<dbReference type="Proteomes" id="UP000322139">
    <property type="component" value="Unassembled WGS sequence"/>
</dbReference>
<evidence type="ECO:0000256" key="1">
    <source>
        <dbReference type="ARBA" id="ARBA00004651"/>
    </source>
</evidence>
<keyword evidence="6 12" id="KW-0067">ATP-binding</keyword>
<feature type="transmembrane region" description="Helical" evidence="9">
    <location>
        <begin position="155"/>
        <end position="175"/>
    </location>
</feature>
<dbReference type="SUPFAM" id="SSF52540">
    <property type="entry name" value="P-loop containing nucleoside triphosphate hydrolases"/>
    <property type="match status" value="1"/>
</dbReference>
<dbReference type="SUPFAM" id="SSF90123">
    <property type="entry name" value="ABC transporter transmembrane region"/>
    <property type="match status" value="1"/>
</dbReference>
<dbReference type="GO" id="GO:0016887">
    <property type="term" value="F:ATP hydrolysis activity"/>
    <property type="evidence" value="ECO:0007669"/>
    <property type="project" value="InterPro"/>
</dbReference>
<proteinExistence type="predicted"/>
<keyword evidence="7 9" id="KW-1133">Transmembrane helix</keyword>
<dbReference type="InterPro" id="IPR017871">
    <property type="entry name" value="ABC_transporter-like_CS"/>
</dbReference>
<keyword evidence="5" id="KW-0547">Nucleotide-binding</keyword>
<evidence type="ECO:0000256" key="5">
    <source>
        <dbReference type="ARBA" id="ARBA00022741"/>
    </source>
</evidence>
<dbReference type="PROSITE" id="PS50893">
    <property type="entry name" value="ABC_TRANSPORTER_2"/>
    <property type="match status" value="1"/>
</dbReference>
<feature type="domain" description="ABC transporter" evidence="10">
    <location>
        <begin position="356"/>
        <end position="591"/>
    </location>
</feature>
<feature type="domain" description="ABC transmembrane type-1" evidence="11">
    <location>
        <begin position="54"/>
        <end position="323"/>
    </location>
</feature>
<dbReference type="Gene3D" id="1.20.1560.10">
    <property type="entry name" value="ABC transporter type 1, transmembrane domain"/>
    <property type="match status" value="1"/>
</dbReference>
<evidence type="ECO:0000313" key="12">
    <source>
        <dbReference type="EMBL" id="TYS47577.1"/>
    </source>
</evidence>
<dbReference type="CDD" id="cd07346">
    <property type="entry name" value="ABC_6TM_exporters"/>
    <property type="match status" value="1"/>
</dbReference>
<dbReference type="Pfam" id="PF00664">
    <property type="entry name" value="ABC_membrane"/>
    <property type="match status" value="1"/>
</dbReference>
<dbReference type="GO" id="GO:0034040">
    <property type="term" value="F:ATPase-coupled lipid transmembrane transporter activity"/>
    <property type="evidence" value="ECO:0007669"/>
    <property type="project" value="TreeGrafter"/>
</dbReference>
<dbReference type="InterPro" id="IPR003439">
    <property type="entry name" value="ABC_transporter-like_ATP-bd"/>
</dbReference>
<comment type="subcellular location">
    <subcellularLocation>
        <location evidence="1">Cell membrane</location>
        <topology evidence="1">Multi-pass membrane protein</topology>
    </subcellularLocation>
</comment>
<reference evidence="12 13" key="1">
    <citation type="submission" date="2019-08" db="EMBL/GenBank/DDBJ databases">
        <title>Bacillus genomes from the desert of Cuatro Cienegas, Coahuila.</title>
        <authorList>
            <person name="Olmedo-Alvarez G."/>
        </authorList>
    </citation>
    <scope>NUCLEOTIDE SEQUENCE [LARGE SCALE GENOMIC DNA]</scope>
    <source>
        <strain evidence="12 13">CH446_14T</strain>
    </source>
</reference>
<dbReference type="PANTHER" id="PTHR24221">
    <property type="entry name" value="ATP-BINDING CASSETTE SUB-FAMILY B"/>
    <property type="match status" value="1"/>
</dbReference>
<dbReference type="InterPro" id="IPR036640">
    <property type="entry name" value="ABC1_TM_sf"/>
</dbReference>
<dbReference type="AlphaFoldDB" id="A0A5D4R8B0"/>
<evidence type="ECO:0000256" key="8">
    <source>
        <dbReference type="ARBA" id="ARBA00023136"/>
    </source>
</evidence>
<dbReference type="Pfam" id="PF00005">
    <property type="entry name" value="ABC_tran"/>
    <property type="match status" value="1"/>
</dbReference>
<dbReference type="InterPro" id="IPR011527">
    <property type="entry name" value="ABC1_TM_dom"/>
</dbReference>
<evidence type="ECO:0000256" key="2">
    <source>
        <dbReference type="ARBA" id="ARBA00022448"/>
    </source>
</evidence>
<evidence type="ECO:0000256" key="9">
    <source>
        <dbReference type="SAM" id="Phobius"/>
    </source>
</evidence>
<dbReference type="EMBL" id="VTER01000006">
    <property type="protein sequence ID" value="TYS47577.1"/>
    <property type="molecule type" value="Genomic_DNA"/>
</dbReference>
<dbReference type="Gene3D" id="3.40.50.300">
    <property type="entry name" value="P-loop containing nucleotide triphosphate hydrolases"/>
    <property type="match status" value="1"/>
</dbReference>
<feature type="transmembrane region" description="Helical" evidence="9">
    <location>
        <begin position="181"/>
        <end position="198"/>
    </location>
</feature>
<evidence type="ECO:0000256" key="7">
    <source>
        <dbReference type="ARBA" id="ARBA00022989"/>
    </source>
</evidence>
<feature type="transmembrane region" description="Helical" evidence="9">
    <location>
        <begin position="38"/>
        <end position="65"/>
    </location>
</feature>
<keyword evidence="4 9" id="KW-0812">Transmembrane</keyword>
<accession>A0A5D4R8B0</accession>
<dbReference type="PROSITE" id="PS00211">
    <property type="entry name" value="ABC_TRANSPORTER_1"/>
    <property type="match status" value="1"/>
</dbReference>
<evidence type="ECO:0000256" key="3">
    <source>
        <dbReference type="ARBA" id="ARBA00022475"/>
    </source>
</evidence>
<evidence type="ECO:0000259" key="10">
    <source>
        <dbReference type="PROSITE" id="PS50893"/>
    </source>
</evidence>
<dbReference type="PANTHER" id="PTHR24221:SF654">
    <property type="entry name" value="ATP-BINDING CASSETTE SUB-FAMILY B MEMBER 6"/>
    <property type="match status" value="1"/>
</dbReference>